<evidence type="ECO:0008006" key="6">
    <source>
        <dbReference type="Google" id="ProtNLM"/>
    </source>
</evidence>
<dbReference type="Proteomes" id="UP000287171">
    <property type="component" value="Unassembled WGS sequence"/>
</dbReference>
<dbReference type="GO" id="GO:0008654">
    <property type="term" value="P:phospholipid biosynthetic process"/>
    <property type="evidence" value="ECO:0007669"/>
    <property type="project" value="InterPro"/>
</dbReference>
<dbReference type="InterPro" id="IPR048254">
    <property type="entry name" value="CDP_ALCOHOL_P_TRANSF_CS"/>
</dbReference>
<gene>
    <name evidence="4" type="ORF">KDA_56750</name>
</gene>
<evidence type="ECO:0000256" key="2">
    <source>
        <dbReference type="RuleBase" id="RU003750"/>
    </source>
</evidence>
<comment type="caution">
    <text evidence="4">The sequence shown here is derived from an EMBL/GenBank/DDBJ whole genome shotgun (WGS) entry which is preliminary data.</text>
</comment>
<comment type="similarity">
    <text evidence="2">Belongs to the CDP-alcohol phosphatidyltransferase class-I family.</text>
</comment>
<feature type="transmembrane region" description="Helical" evidence="3">
    <location>
        <begin position="133"/>
        <end position="157"/>
    </location>
</feature>
<dbReference type="EMBL" id="BIFT01000002">
    <property type="protein sequence ID" value="GCE30191.1"/>
    <property type="molecule type" value="Genomic_DNA"/>
</dbReference>
<evidence type="ECO:0000313" key="5">
    <source>
        <dbReference type="Proteomes" id="UP000287171"/>
    </source>
</evidence>
<evidence type="ECO:0000256" key="3">
    <source>
        <dbReference type="SAM" id="Phobius"/>
    </source>
</evidence>
<feature type="transmembrane region" description="Helical" evidence="3">
    <location>
        <begin position="265"/>
        <end position="288"/>
    </location>
</feature>
<keyword evidence="3" id="KW-1133">Transmembrane helix</keyword>
<feature type="transmembrane region" description="Helical" evidence="3">
    <location>
        <begin position="203"/>
        <end position="227"/>
    </location>
</feature>
<dbReference type="Pfam" id="PF01066">
    <property type="entry name" value="CDP-OH_P_transf"/>
    <property type="match status" value="1"/>
</dbReference>
<keyword evidence="1 2" id="KW-0808">Transferase</keyword>
<proteinExistence type="inferred from homology"/>
<keyword evidence="5" id="KW-1185">Reference proteome</keyword>
<keyword evidence="3" id="KW-0472">Membrane</keyword>
<sequence length="304" mass="33537">MPENMTSPFVVDLLLTLRQDRFRARAWGIFLWRSWLMACQTATENSTLKRSWLRTTAFITFLALAILIANSLCIGLPDTLRLLPGLIFCVVWQQCDLFWHLGLNRSIHNNTLFPTLGIANNLTWLRGLAASYLVGRLIGGLVVTSGLALAIFLFAIATDILDGSIARRTKTQSRLGQIADAETDFCLSLSLIIIFLQNGILPLWVGIVMLLRFLLPLVAALLSYLAFAHPLRFGSTWPGKYAGLAQCLYFLVLLAPPSLVTFTSILGTPLLCITICLLIAAPIAQVVVNMQAHTTTTNTITHPE</sequence>
<feature type="transmembrane region" description="Helical" evidence="3">
    <location>
        <begin position="57"/>
        <end position="77"/>
    </location>
</feature>
<dbReference type="RefSeq" id="WP_126630345.1">
    <property type="nucleotide sequence ID" value="NZ_BIFT01000002.1"/>
</dbReference>
<evidence type="ECO:0000313" key="4">
    <source>
        <dbReference type="EMBL" id="GCE30191.1"/>
    </source>
</evidence>
<feature type="transmembrane region" description="Helical" evidence="3">
    <location>
        <begin position="239"/>
        <end position="259"/>
    </location>
</feature>
<dbReference type="OrthoDB" id="9796672at2"/>
<evidence type="ECO:0000256" key="1">
    <source>
        <dbReference type="ARBA" id="ARBA00022679"/>
    </source>
</evidence>
<protein>
    <recommendedName>
        <fullName evidence="6">CDP-alcohol phosphatidyltransferase</fullName>
    </recommendedName>
</protein>
<dbReference type="PROSITE" id="PS00379">
    <property type="entry name" value="CDP_ALCOHOL_P_TRANSF"/>
    <property type="match status" value="1"/>
</dbReference>
<dbReference type="InterPro" id="IPR043130">
    <property type="entry name" value="CDP-OH_PTrfase_TM_dom"/>
</dbReference>
<keyword evidence="3" id="KW-0812">Transmembrane</keyword>
<accession>A0A402BFJ5</accession>
<dbReference type="GO" id="GO:0016780">
    <property type="term" value="F:phosphotransferase activity, for other substituted phosphate groups"/>
    <property type="evidence" value="ECO:0007669"/>
    <property type="project" value="InterPro"/>
</dbReference>
<reference evidence="5" key="1">
    <citation type="submission" date="2018-12" db="EMBL/GenBank/DDBJ databases">
        <title>Tengunoibacter tsumagoiensis gen. nov., sp. nov., Dictyobacter kobayashii sp. nov., D. alpinus sp. nov., and D. joshuensis sp. nov. and description of Dictyobacteraceae fam. nov. within the order Ktedonobacterales isolated from Tengu-no-mugimeshi.</title>
        <authorList>
            <person name="Wang C.M."/>
            <person name="Zheng Y."/>
            <person name="Sakai Y."/>
            <person name="Toyoda A."/>
            <person name="Minakuchi Y."/>
            <person name="Abe K."/>
            <person name="Yokota A."/>
            <person name="Yabe S."/>
        </authorList>
    </citation>
    <scope>NUCLEOTIDE SEQUENCE [LARGE SCALE GENOMIC DNA]</scope>
    <source>
        <strain evidence="5">Uno16</strain>
    </source>
</reference>
<dbReference type="InterPro" id="IPR000462">
    <property type="entry name" value="CDP-OH_P_trans"/>
</dbReference>
<dbReference type="AlphaFoldDB" id="A0A402BFJ5"/>
<organism evidence="4 5">
    <name type="scientific">Dictyobacter alpinus</name>
    <dbReference type="NCBI Taxonomy" id="2014873"/>
    <lineage>
        <taxon>Bacteria</taxon>
        <taxon>Bacillati</taxon>
        <taxon>Chloroflexota</taxon>
        <taxon>Ktedonobacteria</taxon>
        <taxon>Ktedonobacterales</taxon>
        <taxon>Dictyobacteraceae</taxon>
        <taxon>Dictyobacter</taxon>
    </lineage>
</organism>
<name>A0A402BFJ5_9CHLR</name>
<dbReference type="Gene3D" id="1.20.120.1760">
    <property type="match status" value="1"/>
</dbReference>
<dbReference type="GO" id="GO:0016020">
    <property type="term" value="C:membrane"/>
    <property type="evidence" value="ECO:0007669"/>
    <property type="project" value="InterPro"/>
</dbReference>